<proteinExistence type="predicted"/>
<name>A0A0A2J882_PENEN</name>
<dbReference type="SUPFAM" id="SSF51735">
    <property type="entry name" value="NAD(P)-binding Rossmann-fold domains"/>
    <property type="match status" value="1"/>
</dbReference>
<dbReference type="GO" id="GO:0000166">
    <property type="term" value="F:nucleotide binding"/>
    <property type="evidence" value="ECO:0007669"/>
    <property type="project" value="InterPro"/>
</dbReference>
<dbReference type="PANTHER" id="PTHR42840:SF7">
    <property type="entry name" value="BINDING ROSSMANN FOLD OXIDOREDUCTASE, PUTATIVE (AFU_ORTHOLOGUE AFUA_4G10190)-RELATED"/>
    <property type="match status" value="1"/>
</dbReference>
<dbReference type="GO" id="GO:0006740">
    <property type="term" value="P:NADPH regeneration"/>
    <property type="evidence" value="ECO:0007669"/>
    <property type="project" value="TreeGrafter"/>
</dbReference>
<organism evidence="2 3">
    <name type="scientific">Penicillium expansum</name>
    <name type="common">Blue mold rot fungus</name>
    <dbReference type="NCBI Taxonomy" id="27334"/>
    <lineage>
        <taxon>Eukaryota</taxon>
        <taxon>Fungi</taxon>
        <taxon>Dikarya</taxon>
        <taxon>Ascomycota</taxon>
        <taxon>Pezizomycotina</taxon>
        <taxon>Eurotiomycetes</taxon>
        <taxon>Eurotiomycetidae</taxon>
        <taxon>Eurotiales</taxon>
        <taxon>Aspergillaceae</taxon>
        <taxon>Penicillium</taxon>
    </lineage>
</organism>
<dbReference type="Gene3D" id="3.30.360.10">
    <property type="entry name" value="Dihydrodipicolinate Reductase, domain 2"/>
    <property type="match status" value="1"/>
</dbReference>
<feature type="domain" description="Gfo/Idh/MocA-like oxidoreductase N-terminal" evidence="1">
    <location>
        <begin position="8"/>
        <end position="131"/>
    </location>
</feature>
<dbReference type="SUPFAM" id="SSF55347">
    <property type="entry name" value="Glyceraldehyde-3-phosphate dehydrogenase-like, C-terminal domain"/>
    <property type="match status" value="1"/>
</dbReference>
<dbReference type="HOGENOM" id="CLU_028866_0_0_1"/>
<dbReference type="VEuPathDB" id="FungiDB:PEXP_021520"/>
<dbReference type="Pfam" id="PF01408">
    <property type="entry name" value="GFO_IDH_MocA"/>
    <property type="match status" value="1"/>
</dbReference>
<dbReference type="Proteomes" id="UP000030143">
    <property type="component" value="Unassembled WGS sequence"/>
</dbReference>
<gene>
    <name evidence="2" type="ORF">PEX2_006880</name>
</gene>
<sequence>MSTSNRILRVGIIGCGEITQVAHIPTLGFLSDYFQVTYLCDVSDNALTHCSKKVIGSTPKTTRKAEDLCASADVDIVMIANSDAFHVPHAVLGLKHDKVVFIEKPMALSLQDADQLIELEKQSSGKIMVGYMRRYASGFIDAVKEIGSLDQVCYARVRDIVGPNSDFVGQSGTFPKVFSDYREEDVKELASRTDEFLEQALTTELGIPVTADTAAQWRNLGSLGSHDLSAMREALGMPTAVLGASLCSARGPPFWSALFQYPSFAVSYESGIDYVPRFDASIEVFGSNKTVKICFDSPYVKGLPTTMHIREKLEDGSFRESVVRKTYEDAYTLEMKELYAFVVEGKPAKTTSTDAKKDLEIFGMIMKAGLEGQARLNKVVLN</sequence>
<dbReference type="InterPro" id="IPR000683">
    <property type="entry name" value="Gfo/Idh/MocA-like_OxRdtase_N"/>
</dbReference>
<evidence type="ECO:0000313" key="2">
    <source>
        <dbReference type="EMBL" id="KGO51612.1"/>
    </source>
</evidence>
<dbReference type="AlphaFoldDB" id="A0A0A2J882"/>
<dbReference type="InterPro" id="IPR036291">
    <property type="entry name" value="NAD(P)-bd_dom_sf"/>
</dbReference>
<dbReference type="Gene3D" id="3.40.50.720">
    <property type="entry name" value="NAD(P)-binding Rossmann-like Domain"/>
    <property type="match status" value="1"/>
</dbReference>
<protein>
    <submittedName>
        <fullName evidence="2">Oxidoreductase, N-terminal</fullName>
    </submittedName>
</protein>
<reference evidence="2 3" key="1">
    <citation type="journal article" date="2015" name="Mol. Plant Microbe Interact.">
        <title>Genome, transcriptome, and functional analyses of Penicillium expansum provide new insights into secondary metabolism and pathogenicity.</title>
        <authorList>
            <person name="Ballester A.R."/>
            <person name="Marcet-Houben M."/>
            <person name="Levin E."/>
            <person name="Sela N."/>
            <person name="Selma-Lazaro C."/>
            <person name="Carmona L."/>
            <person name="Wisniewski M."/>
            <person name="Droby S."/>
            <person name="Gonzalez-Candelas L."/>
            <person name="Gabaldon T."/>
        </authorList>
    </citation>
    <scope>NUCLEOTIDE SEQUENCE [LARGE SCALE GENOMIC DNA]</scope>
    <source>
        <strain evidence="2 3">MD-8</strain>
    </source>
</reference>
<dbReference type="EMBL" id="JQFZ01000283">
    <property type="protein sequence ID" value="KGO51612.1"/>
    <property type="molecule type" value="Genomic_DNA"/>
</dbReference>
<dbReference type="GO" id="GO:0016491">
    <property type="term" value="F:oxidoreductase activity"/>
    <property type="evidence" value="ECO:0007669"/>
    <property type="project" value="TreeGrafter"/>
</dbReference>
<dbReference type="PhylomeDB" id="A0A0A2J882"/>
<keyword evidence="3" id="KW-1185">Reference proteome</keyword>
<dbReference type="PANTHER" id="PTHR42840">
    <property type="entry name" value="NAD(P)-BINDING ROSSMANN-FOLD SUPERFAMILY PROTEIN-RELATED"/>
    <property type="match status" value="1"/>
</dbReference>
<dbReference type="GeneID" id="27673384"/>
<evidence type="ECO:0000313" key="3">
    <source>
        <dbReference type="Proteomes" id="UP000030143"/>
    </source>
</evidence>
<dbReference type="OrthoDB" id="64915at2759"/>
<dbReference type="GO" id="GO:0005737">
    <property type="term" value="C:cytoplasm"/>
    <property type="evidence" value="ECO:0007669"/>
    <property type="project" value="TreeGrafter"/>
</dbReference>
<dbReference type="RefSeq" id="XP_016594537.1">
    <property type="nucleotide sequence ID" value="XM_016737965.1"/>
</dbReference>
<accession>A0A0A2J882</accession>
<dbReference type="STRING" id="27334.A0A0A2J882"/>
<comment type="caution">
    <text evidence="2">The sequence shown here is derived from an EMBL/GenBank/DDBJ whole genome shotgun (WGS) entry which is preliminary data.</text>
</comment>
<evidence type="ECO:0000259" key="1">
    <source>
        <dbReference type="Pfam" id="PF01408"/>
    </source>
</evidence>